<evidence type="ECO:0000313" key="2">
    <source>
        <dbReference type="Proteomes" id="UP000183339"/>
    </source>
</evidence>
<protein>
    <submittedName>
        <fullName evidence="1">Uncharacterized protein</fullName>
    </submittedName>
</protein>
<name>A0A1I0G874_9PROT</name>
<dbReference type="Proteomes" id="UP000183339">
    <property type="component" value="Unassembled WGS sequence"/>
</dbReference>
<proteinExistence type="predicted"/>
<accession>A0A1I0G874</accession>
<reference evidence="1 2" key="1">
    <citation type="submission" date="2016-10" db="EMBL/GenBank/DDBJ databases">
        <authorList>
            <person name="de Groot N.N."/>
        </authorList>
    </citation>
    <scope>NUCLEOTIDE SEQUENCE [LARGE SCALE GENOMIC DNA]</scope>
    <source>
        <strain evidence="1 2">Nl7</strain>
    </source>
</reference>
<dbReference type="EMBL" id="FOHI01000012">
    <property type="protein sequence ID" value="SET66857.1"/>
    <property type="molecule type" value="Genomic_DNA"/>
</dbReference>
<sequence>MGRLIIHIHPCIHIHSRCLCLRHRWYTSNKTFRNKVTRKIRFSRNPAIGIIAGNRKVITLMSRIVPVTGYKLLHNRRPNNVVYLHIRIRTKR</sequence>
<organism evidence="1 2">
    <name type="scientific">Nitrosospira multiformis</name>
    <dbReference type="NCBI Taxonomy" id="1231"/>
    <lineage>
        <taxon>Bacteria</taxon>
        <taxon>Pseudomonadati</taxon>
        <taxon>Pseudomonadota</taxon>
        <taxon>Betaproteobacteria</taxon>
        <taxon>Nitrosomonadales</taxon>
        <taxon>Nitrosomonadaceae</taxon>
        <taxon>Nitrosospira</taxon>
    </lineage>
</organism>
<evidence type="ECO:0000313" key="1">
    <source>
        <dbReference type="EMBL" id="SET66857.1"/>
    </source>
</evidence>
<dbReference type="AlphaFoldDB" id="A0A1I0G874"/>
<gene>
    <name evidence="1" type="ORF">SAMN05216412_11221</name>
</gene>